<dbReference type="EMBL" id="GEDC01015039">
    <property type="protein sequence ID" value="JAS22259.1"/>
    <property type="molecule type" value="Transcribed_RNA"/>
</dbReference>
<dbReference type="PANTHER" id="PTHR48261">
    <property type="entry name" value="ACETYLGLUCOSAMINYLTRANSFERASE"/>
    <property type="match status" value="1"/>
</dbReference>
<dbReference type="Pfam" id="PF03016">
    <property type="entry name" value="Exostosin_GT47"/>
    <property type="match status" value="1"/>
</dbReference>
<dbReference type="GO" id="GO:0050508">
    <property type="term" value="F:glucuronosyl-N-acetylglucosaminyl-proteoglycan 4-alpha-N-acetylglucosaminyltransferase activity"/>
    <property type="evidence" value="ECO:0007669"/>
    <property type="project" value="UniProtKB-EC"/>
</dbReference>
<evidence type="ECO:0000259" key="21">
    <source>
        <dbReference type="Pfam" id="PF03016"/>
    </source>
</evidence>
<dbReference type="GO" id="GO:0000139">
    <property type="term" value="C:Golgi membrane"/>
    <property type="evidence" value="ECO:0007669"/>
    <property type="project" value="UniProtKB-SubCell"/>
</dbReference>
<evidence type="ECO:0000256" key="5">
    <source>
        <dbReference type="ARBA" id="ARBA00010271"/>
    </source>
</evidence>
<proteinExistence type="inferred from homology"/>
<protein>
    <recommendedName>
        <fullName evidence="19">Exostosin-2</fullName>
        <ecNumber evidence="6">2.4.1.224</ecNumber>
    </recommendedName>
</protein>
<evidence type="ECO:0000313" key="23">
    <source>
        <dbReference type="EMBL" id="JAS22259.1"/>
    </source>
</evidence>
<evidence type="ECO:0000256" key="2">
    <source>
        <dbReference type="ARBA" id="ARBA00004323"/>
    </source>
</evidence>
<accession>A0A1B6D987</accession>
<keyword evidence="9 20" id="KW-0812">Transmembrane</keyword>
<evidence type="ECO:0000256" key="14">
    <source>
        <dbReference type="ARBA" id="ARBA00023034"/>
    </source>
</evidence>
<dbReference type="PANTHER" id="PTHR48261:SF5">
    <property type="entry name" value="EXOSTOSIN GLYCOSYLTRANSFERASE 2"/>
    <property type="match status" value="1"/>
</dbReference>
<dbReference type="GO" id="GO:0015012">
    <property type="term" value="P:heparan sulfate proteoglycan biosynthetic process"/>
    <property type="evidence" value="ECO:0007669"/>
    <property type="project" value="UniProtKB-ARBA"/>
</dbReference>
<evidence type="ECO:0000256" key="1">
    <source>
        <dbReference type="ARBA" id="ARBA00001936"/>
    </source>
</evidence>
<dbReference type="AlphaFoldDB" id="A0A1B6D987"/>
<evidence type="ECO:0000256" key="3">
    <source>
        <dbReference type="ARBA" id="ARBA00004648"/>
    </source>
</evidence>
<keyword evidence="15 20" id="KW-0472">Membrane</keyword>
<comment type="pathway">
    <text evidence="4">Protein modification; protein glycosylation.</text>
</comment>
<keyword evidence="11" id="KW-0256">Endoplasmic reticulum</keyword>
<comment type="subcellular location">
    <subcellularLocation>
        <location evidence="3">Endoplasmic reticulum membrane</location>
        <topology evidence="3">Single-pass type II membrane protein</topology>
    </subcellularLocation>
    <subcellularLocation>
        <location evidence="2">Golgi apparatus membrane</location>
        <topology evidence="2">Single-pass type II membrane protein</topology>
    </subcellularLocation>
</comment>
<keyword evidence="12" id="KW-0735">Signal-anchor</keyword>
<name>A0A1B6D987_9HEMI</name>
<keyword evidence="18" id="KW-0464">Manganese</keyword>
<evidence type="ECO:0000256" key="8">
    <source>
        <dbReference type="ARBA" id="ARBA00022679"/>
    </source>
</evidence>
<evidence type="ECO:0000256" key="13">
    <source>
        <dbReference type="ARBA" id="ARBA00022989"/>
    </source>
</evidence>
<keyword evidence="8" id="KW-0808">Transferase</keyword>
<keyword evidence="14" id="KW-0333">Golgi apparatus</keyword>
<dbReference type="GO" id="GO:0005789">
    <property type="term" value="C:endoplasmic reticulum membrane"/>
    <property type="evidence" value="ECO:0007669"/>
    <property type="project" value="UniProtKB-SubCell"/>
</dbReference>
<dbReference type="InterPro" id="IPR015338">
    <property type="entry name" value="GT64_dom"/>
</dbReference>
<evidence type="ECO:0000256" key="11">
    <source>
        <dbReference type="ARBA" id="ARBA00022824"/>
    </source>
</evidence>
<evidence type="ECO:0000256" key="6">
    <source>
        <dbReference type="ARBA" id="ARBA00012194"/>
    </source>
</evidence>
<dbReference type="SUPFAM" id="SSF53448">
    <property type="entry name" value="Nucleotide-diphospho-sugar transferases"/>
    <property type="match status" value="1"/>
</dbReference>
<evidence type="ECO:0000256" key="16">
    <source>
        <dbReference type="ARBA" id="ARBA00023157"/>
    </source>
</evidence>
<dbReference type="InterPro" id="IPR029044">
    <property type="entry name" value="Nucleotide-diphossugar_trans"/>
</dbReference>
<dbReference type="EC" id="2.4.1.224" evidence="6"/>
<evidence type="ECO:0000256" key="20">
    <source>
        <dbReference type="SAM" id="Phobius"/>
    </source>
</evidence>
<reference evidence="23" key="1">
    <citation type="submission" date="2015-12" db="EMBL/GenBank/DDBJ databases">
        <title>De novo transcriptome assembly of four potential Pierce s Disease insect vectors from Arizona vineyards.</title>
        <authorList>
            <person name="Tassone E.E."/>
        </authorList>
    </citation>
    <scope>NUCLEOTIDE SEQUENCE</scope>
</reference>
<evidence type="ECO:0000256" key="4">
    <source>
        <dbReference type="ARBA" id="ARBA00004922"/>
    </source>
</evidence>
<evidence type="ECO:0000256" key="18">
    <source>
        <dbReference type="ARBA" id="ARBA00023211"/>
    </source>
</evidence>
<keyword evidence="17" id="KW-0325">Glycoprotein</keyword>
<comment type="similarity">
    <text evidence="5">Belongs to the glycosyltransferase 47 family.</text>
</comment>
<evidence type="ECO:0000256" key="10">
    <source>
        <dbReference type="ARBA" id="ARBA00022723"/>
    </source>
</evidence>
<comment type="cofactor">
    <cofactor evidence="1">
        <name>Mn(2+)</name>
        <dbReference type="ChEBI" id="CHEBI:29035"/>
    </cofactor>
</comment>
<feature type="transmembrane region" description="Helical" evidence="20">
    <location>
        <begin position="12"/>
        <end position="39"/>
    </location>
</feature>
<evidence type="ECO:0000256" key="19">
    <source>
        <dbReference type="ARBA" id="ARBA00069568"/>
    </source>
</evidence>
<keyword evidence="10" id="KW-0479">Metal-binding</keyword>
<organism evidence="23">
    <name type="scientific">Clastoptera arizonana</name>
    <name type="common">Arizona spittle bug</name>
    <dbReference type="NCBI Taxonomy" id="38151"/>
    <lineage>
        <taxon>Eukaryota</taxon>
        <taxon>Metazoa</taxon>
        <taxon>Ecdysozoa</taxon>
        <taxon>Arthropoda</taxon>
        <taxon>Hexapoda</taxon>
        <taxon>Insecta</taxon>
        <taxon>Pterygota</taxon>
        <taxon>Neoptera</taxon>
        <taxon>Paraneoptera</taxon>
        <taxon>Hemiptera</taxon>
        <taxon>Auchenorrhyncha</taxon>
        <taxon>Cercopoidea</taxon>
        <taxon>Clastopteridae</taxon>
        <taxon>Clastoptera</taxon>
    </lineage>
</organism>
<evidence type="ECO:0000256" key="9">
    <source>
        <dbReference type="ARBA" id="ARBA00022692"/>
    </source>
</evidence>
<dbReference type="FunFam" id="3.90.550.10:FF:000035">
    <property type="entry name" value="Putative Exostosin-2"/>
    <property type="match status" value="1"/>
</dbReference>
<dbReference type="GO" id="GO:0046872">
    <property type="term" value="F:metal ion binding"/>
    <property type="evidence" value="ECO:0007669"/>
    <property type="project" value="UniProtKB-KW"/>
</dbReference>
<sequence>MVQKPASSLNRYRHFFIFLFCILTISFIVIILSVINIFLPHFYRDSHIAFRKISLDNLDNLPTVTLPSDSPITNGRNHRCGLYDCFNIYRCGHKGNAQISVYVYPLKKFVDNKGKPLSQLSLEYYSILKTIINSKYYTPNPLEACLLVPSIDTLNQNRFNLKEVSQALTFLPYWHGGENHIIFNMIPGVSPDFSTVVELALGNALIAGAGFDSWTYRVGFDVSLPVFSPVAKTLNLQLSRNKFRRWRLIVSQLNIHPEYSTELTTLAESHPEMLVLDACPGPANNSLRCHKEQVYHYPQILQEGTFCIVLRGARLGQPVLLDALASGCIPIVSADTLIMPFSDVIDWKRAALFLGEADLSLAIDLINGVSIKKQKELSEQGFWLYNRYFSSIESVTLTTLDIINDRAFPQHSRVYEDWNFAPHKKIPQSPIFLPLTAPRNPGFTAVILTYDRVDSLFTLIEKLVKVPSLFRIIVVWNNQRKPPPPLPKFVKLIRTKENKLSNRFYPYEDIDTEAILTLDDDIVMLTADELEFGYEVWREFPDRIVGFPSRTHVWDNTTHRWKYESEWTNQISMVLTGAAFHHKYWSYLYTKAMPGDIKEWVDKHMNCEDIAMNFLVANITNKPPIKVAPRKKFKCPECTNTEMLSADLSHMVERSRCIDRFSAIYGRMPLHTVEFRADPVLYKDTFPEKLKRFNDIGSL</sequence>
<dbReference type="InterPro" id="IPR004263">
    <property type="entry name" value="Exostosin"/>
</dbReference>
<dbReference type="Gene3D" id="3.90.550.10">
    <property type="entry name" value="Spore Coat Polysaccharide Biosynthesis Protein SpsA, Chain A"/>
    <property type="match status" value="1"/>
</dbReference>
<keyword evidence="16" id="KW-1015">Disulfide bond</keyword>
<evidence type="ECO:0000259" key="22">
    <source>
        <dbReference type="Pfam" id="PF09258"/>
    </source>
</evidence>
<dbReference type="GO" id="GO:0015020">
    <property type="term" value="F:glucuronosyltransferase activity"/>
    <property type="evidence" value="ECO:0007669"/>
    <property type="project" value="UniProtKB-ARBA"/>
</dbReference>
<keyword evidence="13 20" id="KW-1133">Transmembrane helix</keyword>
<gene>
    <name evidence="23" type="ORF">g.33241</name>
</gene>
<evidence type="ECO:0000256" key="12">
    <source>
        <dbReference type="ARBA" id="ARBA00022968"/>
    </source>
</evidence>
<keyword evidence="7" id="KW-0328">Glycosyltransferase</keyword>
<dbReference type="InterPro" id="IPR040911">
    <property type="entry name" value="Exostosin_GT47"/>
</dbReference>
<feature type="domain" description="Exostosin GT47" evidence="21">
    <location>
        <begin position="97"/>
        <end position="366"/>
    </location>
</feature>
<evidence type="ECO:0000256" key="15">
    <source>
        <dbReference type="ARBA" id="ARBA00023136"/>
    </source>
</evidence>
<evidence type="ECO:0000256" key="17">
    <source>
        <dbReference type="ARBA" id="ARBA00023180"/>
    </source>
</evidence>
<evidence type="ECO:0000256" key="7">
    <source>
        <dbReference type="ARBA" id="ARBA00022676"/>
    </source>
</evidence>
<dbReference type="Pfam" id="PF09258">
    <property type="entry name" value="Glyco_transf_64"/>
    <property type="match status" value="1"/>
</dbReference>
<feature type="domain" description="Glycosyl transferase 64" evidence="22">
    <location>
        <begin position="443"/>
        <end position="682"/>
    </location>
</feature>